<dbReference type="KEGG" id="lsf:I8J32_008665"/>
<organism evidence="2 3">
    <name type="scientific">Agrilutibacter solisilvae</name>
    <dbReference type="NCBI Taxonomy" id="2763317"/>
    <lineage>
        <taxon>Bacteria</taxon>
        <taxon>Pseudomonadati</taxon>
        <taxon>Pseudomonadota</taxon>
        <taxon>Gammaproteobacteria</taxon>
        <taxon>Lysobacterales</taxon>
        <taxon>Lysobacteraceae</taxon>
        <taxon>Agrilutibacter</taxon>
    </lineage>
</organism>
<evidence type="ECO:0000313" key="3">
    <source>
        <dbReference type="Proteomes" id="UP000639274"/>
    </source>
</evidence>
<dbReference type="EMBL" id="CP071518">
    <property type="protein sequence ID" value="QSX79878.1"/>
    <property type="molecule type" value="Genomic_DNA"/>
</dbReference>
<protein>
    <submittedName>
        <fullName evidence="2">DUF2127 domain-containing protein</fullName>
    </submittedName>
</protein>
<feature type="transmembrane region" description="Helical" evidence="1">
    <location>
        <begin position="137"/>
        <end position="154"/>
    </location>
</feature>
<dbReference type="AlphaFoldDB" id="A0A974Y3B1"/>
<dbReference type="InterPro" id="IPR021125">
    <property type="entry name" value="DUF2127"/>
</dbReference>
<keyword evidence="3" id="KW-1185">Reference proteome</keyword>
<keyword evidence="1" id="KW-0472">Membrane</keyword>
<dbReference type="Pfam" id="PF09900">
    <property type="entry name" value="DUF2127"/>
    <property type="match status" value="1"/>
</dbReference>
<keyword evidence="1" id="KW-1133">Transmembrane helix</keyword>
<feature type="transmembrane region" description="Helical" evidence="1">
    <location>
        <begin position="112"/>
        <end position="131"/>
    </location>
</feature>
<feature type="transmembrane region" description="Helical" evidence="1">
    <location>
        <begin position="83"/>
        <end position="100"/>
    </location>
</feature>
<sequence>MGPVPDLALCEVPATATQARTGLHAVALFEFFKGVLALLAAGGLEMIGPLVLRGWVHTAAAALGLDARDEAIATLSQALNPDSIHLAAGIAVLYAAMRLVEALGLWRGRAWASWLGCIGAAVYLPFDLYALVVHPGALLVGVLVVNVWVVWVLARDLMTRRRASRASSPPATMHGYDLQSSRHA</sequence>
<evidence type="ECO:0000256" key="1">
    <source>
        <dbReference type="SAM" id="Phobius"/>
    </source>
</evidence>
<dbReference type="Proteomes" id="UP000639274">
    <property type="component" value="Chromosome"/>
</dbReference>
<evidence type="ECO:0000313" key="2">
    <source>
        <dbReference type="EMBL" id="QSX79878.1"/>
    </source>
</evidence>
<name>A0A974Y3B1_9GAMM</name>
<gene>
    <name evidence="2" type="ORF">I8J32_008665</name>
</gene>
<reference evidence="2 3" key="1">
    <citation type="submission" date="2021-03" db="EMBL/GenBank/DDBJ databases">
        <title>Lysobacter sp. nov. isolated from soil of gangwondo yeongwol, south Korea.</title>
        <authorList>
            <person name="Kim K.R."/>
            <person name="Kim K.H."/>
            <person name="Jeon C.O."/>
        </authorList>
    </citation>
    <scope>NUCLEOTIDE SEQUENCE [LARGE SCALE GENOMIC DNA]</scope>
    <source>
        <strain evidence="2 3">R19</strain>
    </source>
</reference>
<proteinExistence type="predicted"/>
<keyword evidence="1" id="KW-0812">Transmembrane</keyword>
<accession>A0A974Y3B1</accession>